<accession>A0A6L2JFE1</accession>
<reference evidence="1" key="1">
    <citation type="journal article" date="2019" name="Sci. Rep.">
        <title>Draft genome of Tanacetum cinerariifolium, the natural source of mosquito coil.</title>
        <authorList>
            <person name="Yamashiro T."/>
            <person name="Shiraishi A."/>
            <person name="Satake H."/>
            <person name="Nakayama K."/>
        </authorList>
    </citation>
    <scope>NUCLEOTIDE SEQUENCE</scope>
</reference>
<dbReference type="EMBL" id="BKCJ010000600">
    <property type="protein sequence ID" value="GEU34635.1"/>
    <property type="molecule type" value="Genomic_DNA"/>
</dbReference>
<dbReference type="SUPFAM" id="SSF56672">
    <property type="entry name" value="DNA/RNA polymerases"/>
    <property type="match status" value="1"/>
</dbReference>
<comment type="caution">
    <text evidence="1">The sequence shown here is derived from an EMBL/GenBank/DDBJ whole genome shotgun (WGS) entry which is preliminary data.</text>
</comment>
<proteinExistence type="predicted"/>
<organism evidence="1">
    <name type="scientific">Tanacetum cinerariifolium</name>
    <name type="common">Dalmatian daisy</name>
    <name type="synonym">Chrysanthemum cinerariifolium</name>
    <dbReference type="NCBI Taxonomy" id="118510"/>
    <lineage>
        <taxon>Eukaryota</taxon>
        <taxon>Viridiplantae</taxon>
        <taxon>Streptophyta</taxon>
        <taxon>Embryophyta</taxon>
        <taxon>Tracheophyta</taxon>
        <taxon>Spermatophyta</taxon>
        <taxon>Magnoliopsida</taxon>
        <taxon>eudicotyledons</taxon>
        <taxon>Gunneridae</taxon>
        <taxon>Pentapetalae</taxon>
        <taxon>asterids</taxon>
        <taxon>campanulids</taxon>
        <taxon>Asterales</taxon>
        <taxon>Asteraceae</taxon>
        <taxon>Asteroideae</taxon>
        <taxon>Anthemideae</taxon>
        <taxon>Anthemidinae</taxon>
        <taxon>Tanacetum</taxon>
    </lineage>
</organism>
<sequence>MTKVDFPEFSRDDVKGWIFICEQFFSIDEIPKNQKVKLIFVHLFDTSLLWHRQIIRINGENVSWNVYKNGILQRFDTVYYDPVSEIKKIKYQSNAKESQDAFDTLLIRVDISEEHDVSIFLIVLLADDEMECEEECMEKESSLPNKEVATDPSKIKVMQEWPVPSNVKKFRGFLGLTALLKVEANNLPPR</sequence>
<dbReference type="AlphaFoldDB" id="A0A6L2JFE1"/>
<gene>
    <name evidence="1" type="ORF">Tci_006613</name>
</gene>
<evidence type="ECO:0008006" key="2">
    <source>
        <dbReference type="Google" id="ProtNLM"/>
    </source>
</evidence>
<protein>
    <recommendedName>
        <fullName evidence="2">Reverse transcriptase domain-containing protein</fullName>
    </recommendedName>
</protein>
<name>A0A6L2JFE1_TANCI</name>
<dbReference type="InterPro" id="IPR043502">
    <property type="entry name" value="DNA/RNA_pol_sf"/>
</dbReference>
<evidence type="ECO:0000313" key="1">
    <source>
        <dbReference type="EMBL" id="GEU34635.1"/>
    </source>
</evidence>